<feature type="transmembrane region" description="Helical" evidence="7">
    <location>
        <begin position="306"/>
        <end position="324"/>
    </location>
</feature>
<dbReference type="Gene3D" id="1.20.1250.20">
    <property type="entry name" value="MFS general substrate transporter like domains"/>
    <property type="match status" value="2"/>
</dbReference>
<dbReference type="PROSITE" id="PS50850">
    <property type="entry name" value="MFS"/>
    <property type="match status" value="1"/>
</dbReference>
<comment type="caution">
    <text evidence="9">The sequence shown here is derived from an EMBL/GenBank/DDBJ whole genome shotgun (WGS) entry which is preliminary data.</text>
</comment>
<feature type="domain" description="Major facilitator superfamily (MFS) profile" evidence="8">
    <location>
        <begin position="15"/>
        <end position="389"/>
    </location>
</feature>
<feature type="transmembrane region" description="Helical" evidence="7">
    <location>
        <begin position="52"/>
        <end position="73"/>
    </location>
</feature>
<organism evidence="9 10">
    <name type="scientific">Paenibacillus taichungensis</name>
    <dbReference type="NCBI Taxonomy" id="484184"/>
    <lineage>
        <taxon>Bacteria</taxon>
        <taxon>Bacillati</taxon>
        <taxon>Bacillota</taxon>
        <taxon>Bacilli</taxon>
        <taxon>Bacillales</taxon>
        <taxon>Paenibacillaceae</taxon>
        <taxon>Paenibacillus</taxon>
    </lineage>
</organism>
<dbReference type="PANTHER" id="PTHR43124">
    <property type="entry name" value="PURINE EFFLUX PUMP PBUE"/>
    <property type="match status" value="1"/>
</dbReference>
<dbReference type="Proteomes" id="UP000577724">
    <property type="component" value="Unassembled WGS sequence"/>
</dbReference>
<dbReference type="SUPFAM" id="SSF103473">
    <property type="entry name" value="MFS general substrate transporter"/>
    <property type="match status" value="1"/>
</dbReference>
<evidence type="ECO:0000256" key="1">
    <source>
        <dbReference type="ARBA" id="ARBA00004651"/>
    </source>
</evidence>
<evidence type="ECO:0000256" key="6">
    <source>
        <dbReference type="ARBA" id="ARBA00023136"/>
    </source>
</evidence>
<feature type="transmembrane region" description="Helical" evidence="7">
    <location>
        <begin position="236"/>
        <end position="258"/>
    </location>
</feature>
<keyword evidence="4 7" id="KW-0812">Transmembrane</keyword>
<name>A0ABX2MSA3_9BACL</name>
<evidence type="ECO:0000313" key="9">
    <source>
        <dbReference type="EMBL" id="NUU56959.1"/>
    </source>
</evidence>
<gene>
    <name evidence="9" type="ORF">HP548_23035</name>
</gene>
<dbReference type="GeneID" id="97133627"/>
<evidence type="ECO:0000256" key="5">
    <source>
        <dbReference type="ARBA" id="ARBA00022989"/>
    </source>
</evidence>
<dbReference type="InterPro" id="IPR011701">
    <property type="entry name" value="MFS"/>
</dbReference>
<dbReference type="InterPro" id="IPR020846">
    <property type="entry name" value="MFS_dom"/>
</dbReference>
<proteinExistence type="predicted"/>
<evidence type="ECO:0000256" key="4">
    <source>
        <dbReference type="ARBA" id="ARBA00022692"/>
    </source>
</evidence>
<sequence length="395" mass="41818">MNSMTEKRKHNPWLSVIAVALGAFSLIIAEFLPVGLLPEISRELGITEGRAGLMVSITGLLAAIGAPVTAIMIGRLDRRFVLVGFTLLQVISCLLSAYSQSFMVMMVARVFLGFSVGGFWAISIATGARLVPKNKMAQAVAVITGGISIATIISVPAGTLIASMFNWRIAFIASAVLGILVLFIQILWLPKLTTENALGLSGFFGVLRNRKLHIVLLYSIFAFGGHFASYTFVTPFFQQITVFSTLAISILMLAYGIMGVLGNLLGGITASRNFHGTQITVTILFSVALLTLALFGQFQIVASGALLLWALAFGIIPLSAQLWVQYTSPEAPEGAQAMATAITQLAISLGAFVGGVAVDNMGLKAAMALGAILGILALGMIFVAREDKKKVEASD</sequence>
<keyword evidence="6 7" id="KW-0472">Membrane</keyword>
<accession>A0ABX2MSA3</accession>
<feature type="transmembrane region" description="Helical" evidence="7">
    <location>
        <begin position="211"/>
        <end position="230"/>
    </location>
</feature>
<dbReference type="Pfam" id="PF07690">
    <property type="entry name" value="MFS_1"/>
    <property type="match status" value="1"/>
</dbReference>
<evidence type="ECO:0000313" key="10">
    <source>
        <dbReference type="Proteomes" id="UP000577724"/>
    </source>
</evidence>
<keyword evidence="10" id="KW-1185">Reference proteome</keyword>
<dbReference type="RefSeq" id="WP_175383003.1">
    <property type="nucleotide sequence ID" value="NZ_CBCRYD010000020.1"/>
</dbReference>
<evidence type="ECO:0000256" key="7">
    <source>
        <dbReference type="SAM" id="Phobius"/>
    </source>
</evidence>
<feature type="transmembrane region" description="Helical" evidence="7">
    <location>
        <begin position="80"/>
        <end position="98"/>
    </location>
</feature>
<dbReference type="CDD" id="cd17324">
    <property type="entry name" value="MFS_NepI_like"/>
    <property type="match status" value="1"/>
</dbReference>
<dbReference type="EMBL" id="JABMCC010000117">
    <property type="protein sequence ID" value="NUU56959.1"/>
    <property type="molecule type" value="Genomic_DNA"/>
</dbReference>
<keyword evidence="5 7" id="KW-1133">Transmembrane helix</keyword>
<dbReference type="InterPro" id="IPR036259">
    <property type="entry name" value="MFS_trans_sf"/>
</dbReference>
<comment type="subcellular location">
    <subcellularLocation>
        <location evidence="1">Cell membrane</location>
        <topology evidence="1">Multi-pass membrane protein</topology>
    </subcellularLocation>
</comment>
<feature type="transmembrane region" description="Helical" evidence="7">
    <location>
        <begin position="279"/>
        <end position="300"/>
    </location>
</feature>
<feature type="transmembrane region" description="Helical" evidence="7">
    <location>
        <begin position="12"/>
        <end position="32"/>
    </location>
</feature>
<feature type="transmembrane region" description="Helical" evidence="7">
    <location>
        <begin position="139"/>
        <end position="163"/>
    </location>
</feature>
<reference evidence="9 10" key="1">
    <citation type="submission" date="2020-05" db="EMBL/GenBank/DDBJ databases">
        <title>Genome Sequencing of Type Strains.</title>
        <authorList>
            <person name="Lemaire J.F."/>
            <person name="Inderbitzin P."/>
            <person name="Gregorio O.A."/>
            <person name="Collins S.B."/>
            <person name="Wespe N."/>
            <person name="Knight-Connoni V."/>
        </authorList>
    </citation>
    <scope>NUCLEOTIDE SEQUENCE [LARGE SCALE GENOMIC DNA]</scope>
    <source>
        <strain evidence="9 10">DSM 19942</strain>
    </source>
</reference>
<keyword evidence="2" id="KW-0813">Transport</keyword>
<dbReference type="PANTHER" id="PTHR43124:SF3">
    <property type="entry name" value="CHLORAMPHENICOL EFFLUX PUMP RV0191"/>
    <property type="match status" value="1"/>
</dbReference>
<protein>
    <submittedName>
        <fullName evidence="9">MFS transporter</fullName>
    </submittedName>
</protein>
<dbReference type="InterPro" id="IPR050189">
    <property type="entry name" value="MFS_Efflux_Transporters"/>
</dbReference>
<feature type="transmembrane region" description="Helical" evidence="7">
    <location>
        <begin position="104"/>
        <end position="127"/>
    </location>
</feature>
<feature type="transmembrane region" description="Helical" evidence="7">
    <location>
        <begin position="336"/>
        <end position="357"/>
    </location>
</feature>
<evidence type="ECO:0000256" key="3">
    <source>
        <dbReference type="ARBA" id="ARBA00022475"/>
    </source>
</evidence>
<feature type="transmembrane region" description="Helical" evidence="7">
    <location>
        <begin position="169"/>
        <end position="190"/>
    </location>
</feature>
<keyword evidence="3" id="KW-1003">Cell membrane</keyword>
<feature type="transmembrane region" description="Helical" evidence="7">
    <location>
        <begin position="363"/>
        <end position="384"/>
    </location>
</feature>
<evidence type="ECO:0000256" key="2">
    <source>
        <dbReference type="ARBA" id="ARBA00022448"/>
    </source>
</evidence>
<evidence type="ECO:0000259" key="8">
    <source>
        <dbReference type="PROSITE" id="PS50850"/>
    </source>
</evidence>